<evidence type="ECO:0000313" key="1">
    <source>
        <dbReference type="EMBL" id="KAK0730699.1"/>
    </source>
</evidence>
<dbReference type="Proteomes" id="UP001172102">
    <property type="component" value="Unassembled WGS sequence"/>
</dbReference>
<evidence type="ECO:0000313" key="2">
    <source>
        <dbReference type="Proteomes" id="UP001172102"/>
    </source>
</evidence>
<dbReference type="EMBL" id="JAUKUA010000001">
    <property type="protein sequence ID" value="KAK0730699.1"/>
    <property type="molecule type" value="Genomic_DNA"/>
</dbReference>
<gene>
    <name evidence="1" type="ORF">B0H67DRAFT_562601</name>
</gene>
<organism evidence="1 2">
    <name type="scientific">Lasiosphaeris hirsuta</name>
    <dbReference type="NCBI Taxonomy" id="260670"/>
    <lineage>
        <taxon>Eukaryota</taxon>
        <taxon>Fungi</taxon>
        <taxon>Dikarya</taxon>
        <taxon>Ascomycota</taxon>
        <taxon>Pezizomycotina</taxon>
        <taxon>Sordariomycetes</taxon>
        <taxon>Sordariomycetidae</taxon>
        <taxon>Sordariales</taxon>
        <taxon>Lasiosphaeriaceae</taxon>
        <taxon>Lasiosphaeris</taxon>
    </lineage>
</organism>
<keyword evidence="2" id="KW-1185">Reference proteome</keyword>
<comment type="caution">
    <text evidence="1">The sequence shown here is derived from an EMBL/GenBank/DDBJ whole genome shotgun (WGS) entry which is preliminary data.</text>
</comment>
<reference evidence="1" key="1">
    <citation type="submission" date="2023-06" db="EMBL/GenBank/DDBJ databases">
        <title>Genome-scale phylogeny and comparative genomics of the fungal order Sordariales.</title>
        <authorList>
            <consortium name="Lawrence Berkeley National Laboratory"/>
            <person name="Hensen N."/>
            <person name="Bonometti L."/>
            <person name="Westerberg I."/>
            <person name="Brannstrom I.O."/>
            <person name="Guillou S."/>
            <person name="Cros-Aarteil S."/>
            <person name="Calhoun S."/>
            <person name="Haridas S."/>
            <person name="Kuo A."/>
            <person name="Mondo S."/>
            <person name="Pangilinan J."/>
            <person name="Riley R."/>
            <person name="Labutti K."/>
            <person name="Andreopoulos B."/>
            <person name="Lipzen A."/>
            <person name="Chen C."/>
            <person name="Yanf M."/>
            <person name="Daum C."/>
            <person name="Ng V."/>
            <person name="Clum A."/>
            <person name="Steindorff A."/>
            <person name="Ohm R."/>
            <person name="Martin F."/>
            <person name="Silar P."/>
            <person name="Natvig D."/>
            <person name="Lalanne C."/>
            <person name="Gautier V."/>
            <person name="Ament-Velasquez S.L."/>
            <person name="Kruys A."/>
            <person name="Hutchinson M.I."/>
            <person name="Powell A.J."/>
            <person name="Barry K."/>
            <person name="Miller A.N."/>
            <person name="Grigoriev I.V."/>
            <person name="Debuchy R."/>
            <person name="Gladieux P."/>
            <person name="Thoren M.H."/>
            <person name="Johannesson H."/>
        </authorList>
    </citation>
    <scope>NUCLEOTIDE SEQUENCE</scope>
    <source>
        <strain evidence="1">SMH4607-1</strain>
    </source>
</reference>
<name>A0AA40E736_9PEZI</name>
<dbReference type="AlphaFoldDB" id="A0AA40E736"/>
<protein>
    <submittedName>
        <fullName evidence="1">Uncharacterized protein</fullName>
    </submittedName>
</protein>
<proteinExistence type="predicted"/>
<accession>A0AA40E736</accession>
<sequence>MVALHTTGRRQRGAGRGAARTAFLFFFPQASNARTCVDNSNMQYVSTVRSVTMLDQGGFDTGGEMPGRILGIGVIC</sequence>